<reference evidence="1 2" key="1">
    <citation type="submission" date="2022-04" db="EMBL/GenBank/DDBJ databases">
        <title>Genome sequence of C. roseum typestrain.</title>
        <authorList>
            <person name="Poehlein A."/>
            <person name="Schoch T."/>
            <person name="Duerre P."/>
            <person name="Daniel R."/>
        </authorList>
    </citation>
    <scope>NUCLEOTIDE SEQUENCE [LARGE SCALE GENOMIC DNA]</scope>
    <source>
        <strain evidence="1 2">DSM 7320</strain>
    </source>
</reference>
<dbReference type="Proteomes" id="UP000190951">
    <property type="component" value="Chromosome"/>
</dbReference>
<dbReference type="EMBL" id="CP096983">
    <property type="protein sequence ID" value="URZ11420.1"/>
    <property type="molecule type" value="Genomic_DNA"/>
</dbReference>
<dbReference type="STRING" id="84029.CROST_36570"/>
<proteinExistence type="predicted"/>
<dbReference type="AlphaFoldDB" id="A0A1S8L006"/>
<evidence type="ECO:0000313" key="1">
    <source>
        <dbReference type="EMBL" id="URZ11420.1"/>
    </source>
</evidence>
<gene>
    <name evidence="1" type="ORF">CROST_021370</name>
</gene>
<dbReference type="KEGG" id="crw:CROST_021370"/>
<protein>
    <submittedName>
        <fullName evidence="1">Uncharacterized protein</fullName>
    </submittedName>
</protein>
<dbReference type="RefSeq" id="WP_077832741.1">
    <property type="nucleotide sequence ID" value="NZ_CP096983.1"/>
</dbReference>
<keyword evidence="2" id="KW-1185">Reference proteome</keyword>
<name>A0A1S8L006_9CLOT</name>
<dbReference type="SUPFAM" id="SSF109604">
    <property type="entry name" value="HD-domain/PDEase-like"/>
    <property type="match status" value="1"/>
</dbReference>
<sequence length="175" mass="20435">MIGSIKLNLKSKTKYKDSYKEFNKCISDLISEDIVLSMDKFIQHSNVSCLDHCIYVSYISYYICKKLKLDYRAAARGALLHDFFLYDWHKTKSKDGLHGFTHPYTALRNANNFFDLSEKEQDIIVKHMWPLTLKLPKYKESFVVVFADKYCAILEIFKIGSKNKICSTVREFSSV</sequence>
<dbReference type="Gene3D" id="1.10.3210.10">
    <property type="entry name" value="Hypothetical protein af1432"/>
    <property type="match status" value="1"/>
</dbReference>
<accession>A0A1S8L006</accession>
<evidence type="ECO:0000313" key="2">
    <source>
        <dbReference type="Proteomes" id="UP000190951"/>
    </source>
</evidence>
<organism evidence="1 2">
    <name type="scientific">Clostridium felsineum</name>
    <dbReference type="NCBI Taxonomy" id="36839"/>
    <lineage>
        <taxon>Bacteria</taxon>
        <taxon>Bacillati</taxon>
        <taxon>Bacillota</taxon>
        <taxon>Clostridia</taxon>
        <taxon>Eubacteriales</taxon>
        <taxon>Clostridiaceae</taxon>
        <taxon>Clostridium</taxon>
    </lineage>
</organism>